<organism evidence="2 3">
    <name type="scientific">Azotobacter chroococcum</name>
    <dbReference type="NCBI Taxonomy" id="353"/>
    <lineage>
        <taxon>Bacteria</taxon>
        <taxon>Pseudomonadati</taxon>
        <taxon>Pseudomonadota</taxon>
        <taxon>Gammaproteobacteria</taxon>
        <taxon>Pseudomonadales</taxon>
        <taxon>Pseudomonadaceae</taxon>
        <taxon>Azotobacter</taxon>
    </lineage>
</organism>
<feature type="transmembrane region" description="Helical" evidence="1">
    <location>
        <begin position="58"/>
        <end position="81"/>
    </location>
</feature>
<accession>A0A4R1P8G7</accession>
<keyword evidence="1" id="KW-0472">Membrane</keyword>
<evidence type="ECO:0000313" key="3">
    <source>
        <dbReference type="Proteomes" id="UP000295169"/>
    </source>
</evidence>
<reference evidence="2 3" key="1">
    <citation type="submission" date="2019-03" db="EMBL/GenBank/DDBJ databases">
        <title>Genomic Encyclopedia of Type Strains, Phase IV (KMG-IV): sequencing the most valuable type-strain genomes for metagenomic binning, comparative biology and taxonomic classification.</title>
        <authorList>
            <person name="Goeker M."/>
        </authorList>
    </citation>
    <scope>NUCLEOTIDE SEQUENCE [LARGE SCALE GENOMIC DNA]</scope>
    <source>
        <strain evidence="2 3">DSM 2286</strain>
    </source>
</reference>
<dbReference type="EMBL" id="SMMU01000045">
    <property type="protein sequence ID" value="TCL18664.1"/>
    <property type="molecule type" value="Genomic_DNA"/>
</dbReference>
<proteinExistence type="predicted"/>
<gene>
    <name evidence="2" type="ORF">EV691_14511</name>
</gene>
<dbReference type="Proteomes" id="UP000295169">
    <property type="component" value="Unassembled WGS sequence"/>
</dbReference>
<keyword evidence="1" id="KW-1133">Transmembrane helix</keyword>
<name>A0A4R1P8G7_9GAMM</name>
<keyword evidence="1" id="KW-0812">Transmembrane</keyword>
<comment type="caution">
    <text evidence="2">The sequence shown here is derived from an EMBL/GenBank/DDBJ whole genome shotgun (WGS) entry which is preliminary data.</text>
</comment>
<protein>
    <submittedName>
        <fullName evidence="2">Uncharacterized protein</fullName>
    </submittedName>
</protein>
<evidence type="ECO:0000313" key="2">
    <source>
        <dbReference type="EMBL" id="TCL18664.1"/>
    </source>
</evidence>
<sequence>MLPQGDTVRSAFQPAGASQWAISDENRVEMPHLMSQVNIDKRNRWLDSCRHYAKEGNLMLMSIVLSIVFACFILFVTGLCLGRWLRSPSGPTPKTNRANAAGQCPLSGNCTWRGLHDTAGAGR</sequence>
<evidence type="ECO:0000256" key="1">
    <source>
        <dbReference type="SAM" id="Phobius"/>
    </source>
</evidence>
<dbReference type="AlphaFoldDB" id="A0A4R1P8G7"/>